<dbReference type="Proteomes" id="UP000001601">
    <property type="component" value="Unassembled WGS sequence"/>
</dbReference>
<dbReference type="AlphaFoldDB" id="A3XRD9"/>
<dbReference type="EMBL" id="AANC01000012">
    <property type="protein sequence ID" value="EAQ47883.1"/>
    <property type="molecule type" value="Genomic_DNA"/>
</dbReference>
<organism evidence="1 2">
    <name type="scientific">Leeuwenhoekiella blandensis (strain CECT 7118 / CCUG 51940 / KCTC 22103 / MED217)</name>
    <name type="common">Flavobacterium sp. (strain MED217)</name>
    <dbReference type="NCBI Taxonomy" id="398720"/>
    <lineage>
        <taxon>Bacteria</taxon>
        <taxon>Pseudomonadati</taxon>
        <taxon>Bacteroidota</taxon>
        <taxon>Flavobacteriia</taxon>
        <taxon>Flavobacteriales</taxon>
        <taxon>Flavobacteriaceae</taxon>
        <taxon>Leeuwenhoekiella</taxon>
    </lineage>
</organism>
<protein>
    <recommendedName>
        <fullName evidence="3">Lipoprotein</fullName>
    </recommendedName>
</protein>
<accession>A3XRD9</accession>
<dbReference type="STRING" id="398720.MED217_18596"/>
<comment type="caution">
    <text evidence="1">The sequence shown here is derived from an EMBL/GenBank/DDBJ whole genome shotgun (WGS) entry which is preliminary data.</text>
</comment>
<gene>
    <name evidence="1" type="ORF">MED217_18596</name>
</gene>
<evidence type="ECO:0000313" key="2">
    <source>
        <dbReference type="Proteomes" id="UP000001601"/>
    </source>
</evidence>
<evidence type="ECO:0000313" key="1">
    <source>
        <dbReference type="EMBL" id="EAQ47883.1"/>
    </source>
</evidence>
<dbReference type="HOGENOM" id="CLU_1308850_0_0_10"/>
<dbReference type="PROSITE" id="PS51257">
    <property type="entry name" value="PROKAR_LIPOPROTEIN"/>
    <property type="match status" value="1"/>
</dbReference>
<proteinExistence type="predicted"/>
<name>A3XRD9_LEEBM</name>
<reference evidence="1 2" key="1">
    <citation type="journal article" date="2007" name="Nature">
        <title>Light stimulates growth of proteorhodopsin-containing marine Flavobacteria.</title>
        <authorList>
            <person name="Gomez-Consarnau L."/>
            <person name="Gonzalez J.M."/>
            <person name="Coll-Llado M."/>
            <person name="Gourdon P."/>
            <person name="Pascher T."/>
            <person name="Neutze R."/>
            <person name="Pedros-Alio C."/>
            <person name="Pinhassi J."/>
        </authorList>
    </citation>
    <scope>NUCLEOTIDE SEQUENCE [LARGE SCALE GENOMIC DNA]</scope>
    <source>
        <strain evidence="1 2">MED217</strain>
    </source>
</reference>
<sequence>MKYIMMTIPTFAIRSLLFLVISIYGCESTEDSGLFEQTFNNILSNSVIDSRYNKPPTFEEFKKGEKPTRDIAYIDSLAPLEIFIEKIPIQLEIDSLNINLPEDYHFVFTGRKDMVSYISQKKRSFKNEKFEVSFLKKIDYQSFFKNEKFDDPNFGGILQFSKALINDKKNKAVVLKRWSRSKLESIETLILFKKIEGKWKVLKYLPISMS</sequence>
<evidence type="ECO:0008006" key="3">
    <source>
        <dbReference type="Google" id="ProtNLM"/>
    </source>
</evidence>
<keyword evidence="2" id="KW-1185">Reference proteome</keyword>